<dbReference type="RefSeq" id="WP_186976963.1">
    <property type="nucleotide sequence ID" value="NZ_JACOOH010000006.1"/>
</dbReference>
<evidence type="ECO:0000313" key="2">
    <source>
        <dbReference type="Proteomes" id="UP000646484"/>
    </source>
</evidence>
<protein>
    <submittedName>
        <fullName evidence="1">Uncharacterized protein</fullName>
    </submittedName>
</protein>
<proteinExistence type="predicted"/>
<sequence>MAIRVTDFSDGSYLEYARGSFDEWCVYLSRPNTTRYAPRDYQYFQRLVNYASKYGKDAIYQDFVSIYNKTTKDLDNSTIQYIKDMTSKYGADALNIAIDFTIIYMGMIAEENKENAILGKRVKRLGVYQTIYDELSPDEAANFSRGKKWRELDAICRGRGF</sequence>
<evidence type="ECO:0000313" key="1">
    <source>
        <dbReference type="EMBL" id="MBC5622322.1"/>
    </source>
</evidence>
<organism evidence="1 2">
    <name type="scientific">Butyricimonas hominis</name>
    <dbReference type="NCBI Taxonomy" id="2763032"/>
    <lineage>
        <taxon>Bacteria</taxon>
        <taxon>Pseudomonadati</taxon>
        <taxon>Bacteroidota</taxon>
        <taxon>Bacteroidia</taxon>
        <taxon>Bacteroidales</taxon>
        <taxon>Odoribacteraceae</taxon>
        <taxon>Butyricimonas</taxon>
    </lineage>
</organism>
<name>A0ABR7D308_9BACT</name>
<dbReference type="Proteomes" id="UP000646484">
    <property type="component" value="Unassembled WGS sequence"/>
</dbReference>
<accession>A0ABR7D308</accession>
<reference evidence="1 2" key="1">
    <citation type="submission" date="2020-08" db="EMBL/GenBank/DDBJ databases">
        <title>Genome public.</title>
        <authorList>
            <person name="Liu C."/>
            <person name="Sun Q."/>
        </authorList>
    </citation>
    <scope>NUCLEOTIDE SEQUENCE [LARGE SCALE GENOMIC DNA]</scope>
    <source>
        <strain evidence="1 2">NSJ-56</strain>
    </source>
</reference>
<gene>
    <name evidence="1" type="ORF">H8S64_14575</name>
</gene>
<dbReference type="InterPro" id="IPR054273">
    <property type="entry name" value="DUF7004"/>
</dbReference>
<dbReference type="Pfam" id="PF22539">
    <property type="entry name" value="DUF7004"/>
    <property type="match status" value="1"/>
</dbReference>
<keyword evidence="2" id="KW-1185">Reference proteome</keyword>
<dbReference type="EMBL" id="JACOOH010000006">
    <property type="protein sequence ID" value="MBC5622322.1"/>
    <property type="molecule type" value="Genomic_DNA"/>
</dbReference>
<comment type="caution">
    <text evidence="1">The sequence shown here is derived from an EMBL/GenBank/DDBJ whole genome shotgun (WGS) entry which is preliminary data.</text>
</comment>